<evidence type="ECO:0000313" key="8">
    <source>
        <dbReference type="Proteomes" id="UP000799118"/>
    </source>
</evidence>
<evidence type="ECO:0000256" key="2">
    <source>
        <dbReference type="ARBA" id="ARBA00022692"/>
    </source>
</evidence>
<dbReference type="Gene3D" id="1.20.1250.20">
    <property type="entry name" value="MFS general substrate transporter like domains"/>
    <property type="match status" value="2"/>
</dbReference>
<protein>
    <recommendedName>
        <fullName evidence="9">Major facilitator superfamily (MFS) profile domain-containing protein</fullName>
    </recommendedName>
</protein>
<evidence type="ECO:0000256" key="5">
    <source>
        <dbReference type="SAM" id="MobiDB-lite"/>
    </source>
</evidence>
<keyword evidence="3 6" id="KW-1133">Transmembrane helix</keyword>
<proteinExistence type="predicted"/>
<dbReference type="GO" id="GO:0005351">
    <property type="term" value="F:carbohydrate:proton symporter activity"/>
    <property type="evidence" value="ECO:0007669"/>
    <property type="project" value="TreeGrafter"/>
</dbReference>
<feature type="compositionally biased region" description="Basic and acidic residues" evidence="5">
    <location>
        <begin position="210"/>
        <end position="219"/>
    </location>
</feature>
<comment type="subcellular location">
    <subcellularLocation>
        <location evidence="1">Membrane</location>
        <topology evidence="1">Multi-pass membrane protein</topology>
    </subcellularLocation>
</comment>
<dbReference type="SUPFAM" id="SSF103473">
    <property type="entry name" value="MFS general substrate transporter"/>
    <property type="match status" value="1"/>
</dbReference>
<evidence type="ECO:0000256" key="1">
    <source>
        <dbReference type="ARBA" id="ARBA00004141"/>
    </source>
</evidence>
<keyword evidence="8" id="KW-1185">Reference proteome</keyword>
<dbReference type="PANTHER" id="PTHR48022">
    <property type="entry name" value="PLASTIDIC GLUCOSE TRANSPORTER 4"/>
    <property type="match status" value="1"/>
</dbReference>
<organism evidence="7 8">
    <name type="scientific">Gymnopus androsaceus JB14</name>
    <dbReference type="NCBI Taxonomy" id="1447944"/>
    <lineage>
        <taxon>Eukaryota</taxon>
        <taxon>Fungi</taxon>
        <taxon>Dikarya</taxon>
        <taxon>Basidiomycota</taxon>
        <taxon>Agaricomycotina</taxon>
        <taxon>Agaricomycetes</taxon>
        <taxon>Agaricomycetidae</taxon>
        <taxon>Agaricales</taxon>
        <taxon>Marasmiineae</taxon>
        <taxon>Omphalotaceae</taxon>
        <taxon>Gymnopus</taxon>
    </lineage>
</organism>
<accession>A0A6A4I699</accession>
<name>A0A6A4I699_9AGAR</name>
<feature type="transmembrane region" description="Helical" evidence="6">
    <location>
        <begin position="155"/>
        <end position="173"/>
    </location>
</feature>
<evidence type="ECO:0000313" key="7">
    <source>
        <dbReference type="EMBL" id="KAE9404285.1"/>
    </source>
</evidence>
<feature type="transmembrane region" description="Helical" evidence="6">
    <location>
        <begin position="179"/>
        <end position="201"/>
    </location>
</feature>
<dbReference type="OrthoDB" id="6133115at2759"/>
<gene>
    <name evidence="7" type="ORF">BT96DRAFT_989560</name>
</gene>
<reference evidence="7" key="1">
    <citation type="journal article" date="2019" name="Environ. Microbiol.">
        <title>Fungal ecological strategies reflected in gene transcription - a case study of two litter decomposers.</title>
        <authorList>
            <person name="Barbi F."/>
            <person name="Kohler A."/>
            <person name="Barry K."/>
            <person name="Baskaran P."/>
            <person name="Daum C."/>
            <person name="Fauchery L."/>
            <person name="Ihrmark K."/>
            <person name="Kuo A."/>
            <person name="LaButti K."/>
            <person name="Lipzen A."/>
            <person name="Morin E."/>
            <person name="Grigoriev I.V."/>
            <person name="Henrissat B."/>
            <person name="Lindahl B."/>
            <person name="Martin F."/>
        </authorList>
    </citation>
    <scope>NUCLEOTIDE SEQUENCE</scope>
    <source>
        <strain evidence="7">JB14</strain>
    </source>
</reference>
<dbReference type="InterPro" id="IPR005828">
    <property type="entry name" value="MFS_sugar_transport-like"/>
</dbReference>
<evidence type="ECO:0000256" key="4">
    <source>
        <dbReference type="ARBA" id="ARBA00023136"/>
    </source>
</evidence>
<dbReference type="PANTHER" id="PTHR48022:SF64">
    <property type="entry name" value="MAJOR FACILITATOR SUPERFAMILY (MFS) PROFILE DOMAIN-CONTAINING PROTEIN"/>
    <property type="match status" value="1"/>
</dbReference>
<feature type="region of interest" description="Disordered" evidence="5">
    <location>
        <begin position="210"/>
        <end position="232"/>
    </location>
</feature>
<dbReference type="AlphaFoldDB" id="A0A6A4I699"/>
<dbReference type="GO" id="GO:0016020">
    <property type="term" value="C:membrane"/>
    <property type="evidence" value="ECO:0007669"/>
    <property type="project" value="UniProtKB-SubCell"/>
</dbReference>
<dbReference type="EMBL" id="ML769418">
    <property type="protein sequence ID" value="KAE9404285.1"/>
    <property type="molecule type" value="Genomic_DNA"/>
</dbReference>
<keyword evidence="2 6" id="KW-0812">Transmembrane</keyword>
<dbReference type="InterPro" id="IPR050360">
    <property type="entry name" value="MFS_Sugar_Transporters"/>
</dbReference>
<dbReference type="Pfam" id="PF00083">
    <property type="entry name" value="Sugar_tr"/>
    <property type="match status" value="1"/>
</dbReference>
<evidence type="ECO:0008006" key="9">
    <source>
        <dbReference type="Google" id="ProtNLM"/>
    </source>
</evidence>
<keyword evidence="4 6" id="KW-0472">Membrane</keyword>
<sequence length="232" mass="26219">MRPQLCLTCDGRGSSSVYISSLPGGLRLHVSKVFYNFPYVSCSCLINELAHPRLRGRPLHDNLPIWESSDWSWRLPALLQAFGPLILVSLLVPESPRFLLSKFQGEQALDILAKFYANGDHEDELHDGKSTAAGVGNLTCNNESGCDHKHDRRRFAGRAAVNGALGAFLNPIGLKSLQWQFYFVFLAIQIMYLFLIWWFFIETKGHTIEQSEEKPEMSHSGKKRSIPLEKVD</sequence>
<evidence type="ECO:0000256" key="6">
    <source>
        <dbReference type="SAM" id="Phobius"/>
    </source>
</evidence>
<evidence type="ECO:0000256" key="3">
    <source>
        <dbReference type="ARBA" id="ARBA00022989"/>
    </source>
</evidence>
<dbReference type="Proteomes" id="UP000799118">
    <property type="component" value="Unassembled WGS sequence"/>
</dbReference>
<dbReference type="InterPro" id="IPR036259">
    <property type="entry name" value="MFS_trans_sf"/>
</dbReference>